<evidence type="ECO:0000256" key="1">
    <source>
        <dbReference type="SAM" id="Phobius"/>
    </source>
</evidence>
<feature type="transmembrane region" description="Helical" evidence="1">
    <location>
        <begin position="36"/>
        <end position="55"/>
    </location>
</feature>
<dbReference type="AlphaFoldDB" id="A0A1M5UPJ4"/>
<keyword evidence="1" id="KW-0472">Membrane</keyword>
<gene>
    <name evidence="2" type="ORF">SAMN02745941_00596</name>
</gene>
<dbReference type="RefSeq" id="WP_175550835.1">
    <property type="nucleotide sequence ID" value="NZ_FQXU01000003.1"/>
</dbReference>
<organism evidence="2 3">
    <name type="scientific">Clostridium intestinale DSM 6191</name>
    <dbReference type="NCBI Taxonomy" id="1121320"/>
    <lineage>
        <taxon>Bacteria</taxon>
        <taxon>Bacillati</taxon>
        <taxon>Bacillota</taxon>
        <taxon>Clostridia</taxon>
        <taxon>Eubacteriales</taxon>
        <taxon>Clostridiaceae</taxon>
        <taxon>Clostridium</taxon>
    </lineage>
</organism>
<evidence type="ECO:0000313" key="2">
    <source>
        <dbReference type="EMBL" id="SHH64915.1"/>
    </source>
</evidence>
<proteinExistence type="predicted"/>
<name>A0A1M5UPJ4_9CLOT</name>
<accession>A0A1M5UPJ4</accession>
<keyword evidence="1" id="KW-0812">Transmembrane</keyword>
<reference evidence="2 3" key="1">
    <citation type="submission" date="2016-11" db="EMBL/GenBank/DDBJ databases">
        <authorList>
            <person name="Jaros S."/>
            <person name="Januszkiewicz K."/>
            <person name="Wedrychowicz H."/>
        </authorList>
    </citation>
    <scope>NUCLEOTIDE SEQUENCE [LARGE SCALE GENOMIC DNA]</scope>
    <source>
        <strain evidence="2 3">DSM 6191</strain>
    </source>
</reference>
<dbReference type="EMBL" id="FQXU01000003">
    <property type="protein sequence ID" value="SHH64915.1"/>
    <property type="molecule type" value="Genomic_DNA"/>
</dbReference>
<sequence>MVIIAILIGLIFASIFVVNMVSIIKKVADKNEKTALNTFICYLSLMYLWCSLVFLSSL</sequence>
<protein>
    <submittedName>
        <fullName evidence="2">Uncharacterized protein</fullName>
    </submittedName>
</protein>
<keyword evidence="1" id="KW-1133">Transmembrane helix</keyword>
<evidence type="ECO:0000313" key="3">
    <source>
        <dbReference type="Proteomes" id="UP000184241"/>
    </source>
</evidence>
<dbReference type="Proteomes" id="UP000184241">
    <property type="component" value="Unassembled WGS sequence"/>
</dbReference>
<feature type="transmembrane region" description="Helical" evidence="1">
    <location>
        <begin position="6"/>
        <end position="24"/>
    </location>
</feature>